<dbReference type="AlphaFoldDB" id="A0A7X0F6T6"/>
<feature type="signal peptide" evidence="2">
    <location>
        <begin position="1"/>
        <end position="22"/>
    </location>
</feature>
<keyword evidence="4" id="KW-1185">Reference proteome</keyword>
<dbReference type="InterPro" id="IPR018389">
    <property type="entry name" value="DctP_fam"/>
</dbReference>
<keyword evidence="1 2" id="KW-0732">Signal</keyword>
<evidence type="ECO:0000313" key="3">
    <source>
        <dbReference type="EMBL" id="MBB6354232.1"/>
    </source>
</evidence>
<evidence type="ECO:0000313" key="4">
    <source>
        <dbReference type="Proteomes" id="UP000536262"/>
    </source>
</evidence>
<reference evidence="3 4" key="1">
    <citation type="submission" date="2020-08" db="EMBL/GenBank/DDBJ databases">
        <title>Genomic Encyclopedia of Type Strains, Phase IV (KMG-IV): sequencing the most valuable type-strain genomes for metagenomic binning, comparative biology and taxonomic classification.</title>
        <authorList>
            <person name="Goeker M."/>
        </authorList>
    </citation>
    <scope>NUCLEOTIDE SEQUENCE [LARGE SCALE GENOMIC DNA]</scope>
    <source>
        <strain evidence="3 4">DSM 7051</strain>
    </source>
</reference>
<name>A0A7X0F6T6_9HYPH</name>
<organism evidence="3 4">
    <name type="scientific">Aminobacter aganoensis</name>
    <dbReference type="NCBI Taxonomy" id="83264"/>
    <lineage>
        <taxon>Bacteria</taxon>
        <taxon>Pseudomonadati</taxon>
        <taxon>Pseudomonadota</taxon>
        <taxon>Alphaproteobacteria</taxon>
        <taxon>Hyphomicrobiales</taxon>
        <taxon>Phyllobacteriaceae</taxon>
        <taxon>Aminobacter</taxon>
    </lineage>
</organism>
<dbReference type="RefSeq" id="WP_055980502.1">
    <property type="nucleotide sequence ID" value="NZ_BAABEG010000001.1"/>
</dbReference>
<dbReference type="SUPFAM" id="SSF53850">
    <property type="entry name" value="Periplasmic binding protein-like II"/>
    <property type="match status" value="1"/>
</dbReference>
<gene>
    <name evidence="3" type="ORF">GGR00_002006</name>
</gene>
<dbReference type="PANTHER" id="PTHR33376:SF15">
    <property type="entry name" value="BLL6794 PROTEIN"/>
    <property type="match status" value="1"/>
</dbReference>
<proteinExistence type="predicted"/>
<dbReference type="CDD" id="cd13666">
    <property type="entry name" value="PBP2_TRAP_DctP_like_1"/>
    <property type="match status" value="1"/>
</dbReference>
<sequence length="355" mass="38585">MKKMIACSLGLALGMFAASAQAVETVRLTMASSHPTSVAWVGALKSHVVDNSNRLLEEQGSNYRIEWTEAFGGALYDFNDSLEAIESGMADMGWVGSLWEPAKMPLQNITFATPFVTSDPAIAVDVLNELNDTVPEMKAEWTRHNLVFLGASVNDTYHIFTKFPVNSLADLKGKKIVGNSSLGPWLEGTGAVLVAGGLPSFYQQIQSGVADGAIIMPTGSFSLKLHEVAPHITLVDIGVTTVGGLAVNQDSWNALPKDVQAVLTKLGREYSDVHAKQVMARYDQSLADMAKEGAQIKPLPAQDRQLWVDSLAALSKTWVETAEKAGLPARDIVVRFMDEMRERGAKPLRNWDQEL</sequence>
<dbReference type="InterPro" id="IPR038404">
    <property type="entry name" value="TRAP_DctP_sf"/>
</dbReference>
<dbReference type="EMBL" id="JACHOU010000003">
    <property type="protein sequence ID" value="MBB6354232.1"/>
    <property type="molecule type" value="Genomic_DNA"/>
</dbReference>
<accession>A0A7X0F6T6</accession>
<dbReference type="Gene3D" id="3.40.190.170">
    <property type="entry name" value="Bacterial extracellular solute-binding protein, family 7"/>
    <property type="match status" value="1"/>
</dbReference>
<dbReference type="Proteomes" id="UP000536262">
    <property type="component" value="Unassembled WGS sequence"/>
</dbReference>
<protein>
    <submittedName>
        <fullName evidence="3">TRAP-type C4-dicarboxylate transport system substrate-binding protein</fullName>
    </submittedName>
</protein>
<evidence type="ECO:0000256" key="1">
    <source>
        <dbReference type="ARBA" id="ARBA00022729"/>
    </source>
</evidence>
<dbReference type="PANTHER" id="PTHR33376">
    <property type="match status" value="1"/>
</dbReference>
<comment type="caution">
    <text evidence="3">The sequence shown here is derived from an EMBL/GenBank/DDBJ whole genome shotgun (WGS) entry which is preliminary data.</text>
</comment>
<dbReference type="NCBIfam" id="NF037995">
    <property type="entry name" value="TRAP_S1"/>
    <property type="match status" value="1"/>
</dbReference>
<feature type="chain" id="PRO_5030674352" evidence="2">
    <location>
        <begin position="23"/>
        <end position="355"/>
    </location>
</feature>
<dbReference type="Pfam" id="PF03480">
    <property type="entry name" value="DctP"/>
    <property type="match status" value="1"/>
</dbReference>
<dbReference type="GO" id="GO:0055085">
    <property type="term" value="P:transmembrane transport"/>
    <property type="evidence" value="ECO:0007669"/>
    <property type="project" value="InterPro"/>
</dbReference>
<evidence type="ECO:0000256" key="2">
    <source>
        <dbReference type="SAM" id="SignalP"/>
    </source>
</evidence>